<dbReference type="AlphaFoldDB" id="A0A4R7TAQ2"/>
<dbReference type="Proteomes" id="UP000295151">
    <property type="component" value="Unassembled WGS sequence"/>
</dbReference>
<evidence type="ECO:0000313" key="3">
    <source>
        <dbReference type="Proteomes" id="UP000295151"/>
    </source>
</evidence>
<reference evidence="2 3" key="1">
    <citation type="submission" date="2019-03" db="EMBL/GenBank/DDBJ databases">
        <title>Genomic Encyclopedia of Type Strains, Phase III (KMG-III): the genomes of soil and plant-associated and newly described type strains.</title>
        <authorList>
            <person name="Whitman W."/>
        </authorList>
    </citation>
    <scope>NUCLEOTIDE SEQUENCE [LARGE SCALE GENOMIC DNA]</scope>
    <source>
        <strain evidence="2 3">VKM Ac-2575</strain>
    </source>
</reference>
<evidence type="ECO:0000313" key="2">
    <source>
        <dbReference type="EMBL" id="TDU89035.1"/>
    </source>
</evidence>
<feature type="coiled-coil region" evidence="1">
    <location>
        <begin position="130"/>
        <end position="157"/>
    </location>
</feature>
<proteinExistence type="predicted"/>
<organism evidence="2 3">
    <name type="scientific">Kribbella voronezhensis</name>
    <dbReference type="NCBI Taxonomy" id="2512212"/>
    <lineage>
        <taxon>Bacteria</taxon>
        <taxon>Bacillati</taxon>
        <taxon>Actinomycetota</taxon>
        <taxon>Actinomycetes</taxon>
        <taxon>Propionibacteriales</taxon>
        <taxon>Kribbellaceae</taxon>
        <taxon>Kribbella</taxon>
    </lineage>
</organism>
<dbReference type="RefSeq" id="WP_133978943.1">
    <property type="nucleotide sequence ID" value="NZ_SOCE01000001.1"/>
</dbReference>
<dbReference type="InterPro" id="IPR012347">
    <property type="entry name" value="Ferritin-like"/>
</dbReference>
<dbReference type="EMBL" id="SOCE01000001">
    <property type="protein sequence ID" value="TDU89035.1"/>
    <property type="molecule type" value="Genomic_DNA"/>
</dbReference>
<protein>
    <submittedName>
        <fullName evidence="2">Uncharacterized protein DUF892</fullName>
    </submittedName>
</protein>
<evidence type="ECO:0000256" key="1">
    <source>
        <dbReference type="SAM" id="Coils"/>
    </source>
</evidence>
<gene>
    <name evidence="2" type="ORF">EV138_2589</name>
</gene>
<sequence length="163" mass="18168">MIDEGRLGSYLQDHYAGSSAGIELFRRAADQQTDPVARTALATMVERIEAEQTALERYLAAVGSKPDPVKNAGAWVAEKLGRFKPNGELIRRSPLSDVVELEALRVATEGKAAGWRVLRKLAEDEDRFEVAEFDELLKEADSQLDELERLRMAAALRVFRRPG</sequence>
<name>A0A4R7TAQ2_9ACTN</name>
<dbReference type="OrthoDB" id="5504890at2"/>
<dbReference type="Gene3D" id="1.20.1260.10">
    <property type="match status" value="1"/>
</dbReference>
<keyword evidence="3" id="KW-1185">Reference proteome</keyword>
<accession>A0A4R7TAQ2</accession>
<comment type="caution">
    <text evidence="2">The sequence shown here is derived from an EMBL/GenBank/DDBJ whole genome shotgun (WGS) entry which is preliminary data.</text>
</comment>
<keyword evidence="1" id="KW-0175">Coiled coil</keyword>